<comment type="caution">
    <text evidence="3">The sequence shown here is derived from an EMBL/GenBank/DDBJ whole genome shotgun (WGS) entry which is preliminary data.</text>
</comment>
<dbReference type="Pfam" id="PF04024">
    <property type="entry name" value="PspC"/>
    <property type="match status" value="1"/>
</dbReference>
<feature type="domain" description="Phage shock protein PspC N-terminal" evidence="2">
    <location>
        <begin position="12"/>
        <end position="58"/>
    </location>
</feature>
<reference evidence="4" key="1">
    <citation type="journal article" date="2019" name="Int. J. Syst. Evol. Microbiol.">
        <title>The Global Catalogue of Microorganisms (GCM) 10K type strain sequencing project: providing services to taxonomists for standard genome sequencing and annotation.</title>
        <authorList>
            <consortium name="The Broad Institute Genomics Platform"/>
            <consortium name="The Broad Institute Genome Sequencing Center for Infectious Disease"/>
            <person name="Wu L."/>
            <person name="Ma J."/>
        </authorList>
    </citation>
    <scope>NUCLEOTIDE SEQUENCE [LARGE SCALE GENOMIC DNA]</scope>
    <source>
        <strain evidence="4">CGMCC 1.10992</strain>
    </source>
</reference>
<evidence type="ECO:0000259" key="2">
    <source>
        <dbReference type="Pfam" id="PF04024"/>
    </source>
</evidence>
<dbReference type="EMBL" id="JBHUHT010000012">
    <property type="protein sequence ID" value="MFD2096414.1"/>
    <property type="molecule type" value="Genomic_DNA"/>
</dbReference>
<keyword evidence="4" id="KW-1185">Reference proteome</keyword>
<proteinExistence type="predicted"/>
<dbReference type="RefSeq" id="WP_377776222.1">
    <property type="nucleotide sequence ID" value="NZ_BAABLI010000008.1"/>
</dbReference>
<keyword evidence="1" id="KW-1133">Transmembrane helix</keyword>
<protein>
    <submittedName>
        <fullName evidence="3">PspC domain-containing protein</fullName>
    </submittedName>
</protein>
<gene>
    <name evidence="3" type="ORF">ACFSJ3_10500</name>
</gene>
<sequence>MNYQNSSTINKEEQRWILGVFSRIAEHYQRPAWIMRLLAVLLFAAHPILAGISYLVALPIVSQFIPRKRASTPFQ</sequence>
<accession>A0ABW4XMR4</accession>
<evidence type="ECO:0000313" key="4">
    <source>
        <dbReference type="Proteomes" id="UP001597380"/>
    </source>
</evidence>
<organism evidence="3 4">
    <name type="scientific">Corallincola platygyrae</name>
    <dbReference type="NCBI Taxonomy" id="1193278"/>
    <lineage>
        <taxon>Bacteria</taxon>
        <taxon>Pseudomonadati</taxon>
        <taxon>Pseudomonadota</taxon>
        <taxon>Gammaproteobacteria</taxon>
        <taxon>Alteromonadales</taxon>
        <taxon>Psychromonadaceae</taxon>
        <taxon>Corallincola</taxon>
    </lineage>
</organism>
<name>A0ABW4XMR4_9GAMM</name>
<feature type="transmembrane region" description="Helical" evidence="1">
    <location>
        <begin position="33"/>
        <end position="61"/>
    </location>
</feature>
<dbReference type="InterPro" id="IPR007168">
    <property type="entry name" value="Phageshock_PspC_N"/>
</dbReference>
<evidence type="ECO:0000256" key="1">
    <source>
        <dbReference type="SAM" id="Phobius"/>
    </source>
</evidence>
<keyword evidence="1" id="KW-0812">Transmembrane</keyword>
<evidence type="ECO:0000313" key="3">
    <source>
        <dbReference type="EMBL" id="MFD2096414.1"/>
    </source>
</evidence>
<keyword evidence="1" id="KW-0472">Membrane</keyword>
<dbReference type="Proteomes" id="UP001597380">
    <property type="component" value="Unassembled WGS sequence"/>
</dbReference>